<feature type="compositionally biased region" description="Low complexity" evidence="1">
    <location>
        <begin position="533"/>
        <end position="575"/>
    </location>
</feature>
<dbReference type="Proteomes" id="UP000015241">
    <property type="component" value="Unassembled WGS sequence"/>
</dbReference>
<feature type="compositionally biased region" description="Low complexity" evidence="1">
    <location>
        <begin position="392"/>
        <end position="412"/>
    </location>
</feature>
<feature type="compositionally biased region" description="Basic and acidic residues" evidence="1">
    <location>
        <begin position="875"/>
        <end position="899"/>
    </location>
</feature>
<feature type="compositionally biased region" description="Polar residues" evidence="1">
    <location>
        <begin position="355"/>
        <end position="364"/>
    </location>
</feature>
<protein>
    <recommendedName>
        <fullName evidence="4">Telomere replication protein EST3</fullName>
    </recommendedName>
</protein>
<name>S8FTH9_FOMSC</name>
<feature type="compositionally biased region" description="Basic and acidic residues" evidence="1">
    <location>
        <begin position="247"/>
        <end position="261"/>
    </location>
</feature>
<feature type="compositionally biased region" description="Polar residues" evidence="1">
    <location>
        <begin position="672"/>
        <end position="691"/>
    </location>
</feature>
<feature type="region of interest" description="Disordered" evidence="1">
    <location>
        <begin position="1009"/>
        <end position="1172"/>
    </location>
</feature>
<feature type="region of interest" description="Disordered" evidence="1">
    <location>
        <begin position="174"/>
        <end position="261"/>
    </location>
</feature>
<reference evidence="2 3" key="1">
    <citation type="journal article" date="2012" name="Science">
        <title>The Paleozoic origin of enzymatic lignin decomposition reconstructed from 31 fungal genomes.</title>
        <authorList>
            <person name="Floudas D."/>
            <person name="Binder M."/>
            <person name="Riley R."/>
            <person name="Barry K."/>
            <person name="Blanchette R.A."/>
            <person name="Henrissat B."/>
            <person name="Martinez A.T."/>
            <person name="Otillar R."/>
            <person name="Spatafora J.W."/>
            <person name="Yadav J.S."/>
            <person name="Aerts A."/>
            <person name="Benoit I."/>
            <person name="Boyd A."/>
            <person name="Carlson A."/>
            <person name="Copeland A."/>
            <person name="Coutinho P.M."/>
            <person name="de Vries R.P."/>
            <person name="Ferreira P."/>
            <person name="Findley K."/>
            <person name="Foster B."/>
            <person name="Gaskell J."/>
            <person name="Glotzer D."/>
            <person name="Gorecki P."/>
            <person name="Heitman J."/>
            <person name="Hesse C."/>
            <person name="Hori C."/>
            <person name="Igarashi K."/>
            <person name="Jurgens J.A."/>
            <person name="Kallen N."/>
            <person name="Kersten P."/>
            <person name="Kohler A."/>
            <person name="Kuees U."/>
            <person name="Kumar T.K.A."/>
            <person name="Kuo A."/>
            <person name="LaButti K."/>
            <person name="Larrondo L.F."/>
            <person name="Lindquist E."/>
            <person name="Ling A."/>
            <person name="Lombard V."/>
            <person name="Lucas S."/>
            <person name="Lundell T."/>
            <person name="Martin R."/>
            <person name="McLaughlin D.J."/>
            <person name="Morgenstern I."/>
            <person name="Morin E."/>
            <person name="Murat C."/>
            <person name="Nagy L.G."/>
            <person name="Nolan M."/>
            <person name="Ohm R.A."/>
            <person name="Patyshakuliyeva A."/>
            <person name="Rokas A."/>
            <person name="Ruiz-Duenas F.J."/>
            <person name="Sabat G."/>
            <person name="Salamov A."/>
            <person name="Samejima M."/>
            <person name="Schmutz J."/>
            <person name="Slot J.C."/>
            <person name="St John F."/>
            <person name="Stenlid J."/>
            <person name="Sun H."/>
            <person name="Sun S."/>
            <person name="Syed K."/>
            <person name="Tsang A."/>
            <person name="Wiebenga A."/>
            <person name="Young D."/>
            <person name="Pisabarro A."/>
            <person name="Eastwood D.C."/>
            <person name="Martin F."/>
            <person name="Cullen D."/>
            <person name="Grigoriev I.V."/>
            <person name="Hibbett D.S."/>
        </authorList>
    </citation>
    <scope>NUCLEOTIDE SEQUENCE</scope>
    <source>
        <strain evidence="3">FP-58527</strain>
    </source>
</reference>
<feature type="compositionally biased region" description="Low complexity" evidence="1">
    <location>
        <begin position="327"/>
        <end position="337"/>
    </location>
</feature>
<gene>
    <name evidence="2" type="ORF">FOMPIDRAFT_95524</name>
</gene>
<dbReference type="AlphaFoldDB" id="S8FTH9"/>
<sequence>MSSTIRAPWIHDFLVQIAEEHGGNLISLAPETKARKGQLIKWLTYPRADDEDVFLWAIISDKVHSVHVRFSKEAVKTIKQNSIFAGRNVTTHKTSMITVKQFRPFMTRVPIGPTKGMSATDHIALDIEDFTLPGAFNEPAWGEPKPVELHPDIHEWVQGLRQAGGAGNVLKLRKAAREQGQDASAPAHVDQPPGRNRQRPEVPLEVIPRRTKLVTRRSIPSRPVQPPSPPPEPAQPAAHVSLNPEQTYERKWKPFSANRRDLPVPDDIKAKVRTLPFTQLVIVGDGLTATSPGSAHKQDNTASKSAAQLNSPPRKRRRLAALDLGTSEPSSSASPASRHPEEREDAAELMPRTPSHWSPSNRGTPQADVAFFEDDDDNDDDGENPLDTEVGPSLAFSPPASPSSRSRTSLLAQQDSGASKRNSTKAPTPPAYRFVTIPEPASSYLSAPTPGQRRRVIPSSSPLPPASAAQEVTVSAVYESPMPAPASSAPFFSSFHLSHHRRVPRPVSHRLSPDPNASGPGRILVPNSDTSASLSQDQPFSQQSQQIGSSSQLQSQQVGSSQLRSQQASSSQSQERGQEQNQKDSRSQQSLSYATESQNSKSDPKSQGVRQSRLHIEVAVNPKETGEVQTVSKARTPDEATKAEPAPRAAAEARSSSPARVLSPDTPEPRTRSCQPEATKGQGSSRQSISRPDSEPSEMIVDSESETDGEGDTGDEQDELESVTHGPAVVSRRAPALESDDEQTRAMVNEYGSRGAAESAQGKPRDRPRQTSSTTDLVPGGPQKKDGSATRRRPLHKDGSTASRVNSDMPLPPSSPDVFSSDASFLASEGSSPPRDIIRSNKALLARTKARDPITPVRDTRQFGSTRGGAADTGSSDRTRVDKPPQPTHDPEAWKEPAFLRKPTPAQRGARPQKPKAVVPTKERVQQAKRVISISSDSEAEGPPAKKQKTSTAAATRTSGWIQTQTLRPQLTKDTIVARRPTVAKPVAQADGRSAAPPAVVAKQLNLQRSASVVSSVQSVPRKRPSAGRSASPEKRGTPRPEVKVVRQLSPGGSTPVEVKHVDFAPGSRRSTSISASKSRMSEAPGLHSRAPSVHRGQAHSSNHRTLPLDGLPSAKQATQLPATSNKESAKSTPASTSTDRRQQQSVASSSTSGSAGLSKETGPASRVEPPLLGGYEVDFNEVYTEDGPHFVTWAGLRQILLNTGRAKHKLKVQQQGRG</sequence>
<feature type="compositionally biased region" description="Polar residues" evidence="1">
    <location>
        <begin position="1116"/>
        <end position="1138"/>
    </location>
</feature>
<feature type="compositionally biased region" description="Polar residues" evidence="1">
    <location>
        <begin position="300"/>
        <end position="311"/>
    </location>
</feature>
<dbReference type="OrthoDB" id="3144405at2759"/>
<dbReference type="eggNOG" id="ENOG502SBNY">
    <property type="taxonomic scope" value="Eukaryota"/>
</dbReference>
<feature type="compositionally biased region" description="Acidic residues" evidence="1">
    <location>
        <begin position="371"/>
        <end position="386"/>
    </location>
</feature>
<keyword evidence="3" id="KW-1185">Reference proteome</keyword>
<dbReference type="InParanoid" id="S8FTH9"/>
<feature type="compositionally biased region" description="Low complexity" evidence="1">
    <location>
        <begin position="1068"/>
        <end position="1079"/>
    </location>
</feature>
<evidence type="ECO:0000313" key="2">
    <source>
        <dbReference type="EMBL" id="EPT04516.1"/>
    </source>
</evidence>
<organism evidence="2 3">
    <name type="scientific">Fomitopsis schrenkii</name>
    <name type="common">Brown rot fungus</name>
    <dbReference type="NCBI Taxonomy" id="2126942"/>
    <lineage>
        <taxon>Eukaryota</taxon>
        <taxon>Fungi</taxon>
        <taxon>Dikarya</taxon>
        <taxon>Basidiomycota</taxon>
        <taxon>Agaricomycotina</taxon>
        <taxon>Agaricomycetes</taxon>
        <taxon>Polyporales</taxon>
        <taxon>Fomitopsis</taxon>
    </lineage>
</organism>
<feature type="compositionally biased region" description="Polar residues" evidence="1">
    <location>
        <begin position="587"/>
        <end position="601"/>
    </location>
</feature>
<accession>S8FTH9</accession>
<feature type="compositionally biased region" description="Low complexity" evidence="1">
    <location>
        <begin position="1010"/>
        <end position="1020"/>
    </location>
</feature>
<evidence type="ECO:0008006" key="4">
    <source>
        <dbReference type="Google" id="ProtNLM"/>
    </source>
</evidence>
<feature type="compositionally biased region" description="Polar residues" evidence="1">
    <location>
        <begin position="413"/>
        <end position="426"/>
    </location>
</feature>
<feature type="region of interest" description="Disordered" evidence="1">
    <location>
        <begin position="500"/>
        <end position="967"/>
    </location>
</feature>
<feature type="compositionally biased region" description="Basic and acidic residues" evidence="1">
    <location>
        <begin position="1032"/>
        <end position="1045"/>
    </location>
</feature>
<dbReference type="HOGENOM" id="CLU_298436_0_0_1"/>
<proteinExistence type="predicted"/>
<feature type="compositionally biased region" description="Low complexity" evidence="1">
    <location>
        <begin position="643"/>
        <end position="660"/>
    </location>
</feature>
<feature type="compositionally biased region" description="Basic and acidic residues" evidence="1">
    <location>
        <begin position="576"/>
        <end position="586"/>
    </location>
</feature>
<feature type="compositionally biased region" description="Acidic residues" evidence="1">
    <location>
        <begin position="701"/>
        <end position="721"/>
    </location>
</feature>
<feature type="compositionally biased region" description="Low complexity" evidence="1">
    <location>
        <begin position="1146"/>
        <end position="1159"/>
    </location>
</feature>
<evidence type="ECO:0000256" key="1">
    <source>
        <dbReference type="SAM" id="MobiDB-lite"/>
    </source>
</evidence>
<dbReference type="EMBL" id="KE504126">
    <property type="protein sequence ID" value="EPT04516.1"/>
    <property type="molecule type" value="Genomic_DNA"/>
</dbReference>
<feature type="region of interest" description="Disordered" evidence="1">
    <location>
        <begin position="291"/>
        <end position="472"/>
    </location>
</feature>
<feature type="compositionally biased region" description="Pro residues" evidence="1">
    <location>
        <begin position="223"/>
        <end position="234"/>
    </location>
</feature>
<evidence type="ECO:0000313" key="3">
    <source>
        <dbReference type="Proteomes" id="UP000015241"/>
    </source>
</evidence>